<dbReference type="InterPro" id="IPR036942">
    <property type="entry name" value="Beta-barrel_TonB_sf"/>
</dbReference>
<evidence type="ECO:0000256" key="4">
    <source>
        <dbReference type="ARBA" id="ARBA00022452"/>
    </source>
</evidence>
<organism evidence="16 17">
    <name type="scientific">Bowmanella dokdonensis</name>
    <dbReference type="NCBI Taxonomy" id="751969"/>
    <lineage>
        <taxon>Bacteria</taxon>
        <taxon>Pseudomonadati</taxon>
        <taxon>Pseudomonadota</taxon>
        <taxon>Gammaproteobacteria</taxon>
        <taxon>Alteromonadales</taxon>
        <taxon>Alteromonadaceae</taxon>
        <taxon>Bowmanella</taxon>
    </lineage>
</organism>
<sequence>MSIKISSDTLFGAFALLFTCLLHAQQNEQPELFELSFDELLEMSVSVATGDEERIGLTPAVVSSLNYEQMQSMGLRKVEDVLSFLPGVQVQKTAIGTTTVGIRGLVEPFNQKVLFMLDGVPYWQPSHGDNALLGIPASAIERIEVIRGPGAVIYGTNASAGVINIVTRKRQEKTLQLHAGSENEQGVQAYGRFQLKEGLHLELSGQWLDRDGFTASYTNRPQPPFFPSVPPPNAEFERGFEKRSAMLQLHWQDLDLTLQSFETLTQGLAGPAASTNLSELRYRGDLLALNYSLDTAWGELEWYTDYNRFYLEIANDNLFAGREFGTQTFNEGDNNFRWRLGGQWRGRYSDNMNLLLGAEWEHRQTGPYEQQDRQGQVRVTAMPAASVHESSLFGQLDYHRGNWRWLLGTRLVDNQSAGSKWLPRLSVVNRLSQHSSLKFLYATGYNAPNLFQQYINIPPGVVLGSEDLVAEKVDSLELAYSYQTDTQLLVINAYYLKAEDFIQRVSNAAGTSAQYRNAENFSRHGVEVDWQRSWPSFTLLANAAYQPDAGDRKEDDLSAYFFADLTASLGVNYYLDANSQLGASWRYIAQHAAASQAYLLNVSYQYQWDGHSLTLSAENLLGETLQYADVQDFIDNRVIPGNDGSRLWFLRYGYRF</sequence>
<evidence type="ECO:0000256" key="7">
    <source>
        <dbReference type="ARBA" id="ARBA00023077"/>
    </source>
</evidence>
<evidence type="ECO:0000259" key="15">
    <source>
        <dbReference type="Pfam" id="PF07715"/>
    </source>
</evidence>
<evidence type="ECO:0000259" key="14">
    <source>
        <dbReference type="Pfam" id="PF00593"/>
    </source>
</evidence>
<keyword evidence="6 13" id="KW-0732">Signal</keyword>
<feature type="signal peptide" evidence="13">
    <location>
        <begin position="1"/>
        <end position="24"/>
    </location>
</feature>
<feature type="chain" id="PRO_5036815328" evidence="13">
    <location>
        <begin position="25"/>
        <end position="656"/>
    </location>
</feature>
<dbReference type="Gene3D" id="2.170.130.10">
    <property type="entry name" value="TonB-dependent receptor, plug domain"/>
    <property type="match status" value="1"/>
</dbReference>
<comment type="caution">
    <text evidence="16">The sequence shown here is derived from an EMBL/GenBank/DDBJ whole genome shotgun (WGS) entry which is preliminary data.</text>
</comment>
<evidence type="ECO:0000256" key="5">
    <source>
        <dbReference type="ARBA" id="ARBA00022692"/>
    </source>
</evidence>
<dbReference type="Pfam" id="PF07715">
    <property type="entry name" value="Plug"/>
    <property type="match status" value="1"/>
</dbReference>
<evidence type="ECO:0000256" key="2">
    <source>
        <dbReference type="ARBA" id="ARBA00008143"/>
    </source>
</evidence>
<dbReference type="AlphaFoldDB" id="A0A939IN80"/>
<dbReference type="PANTHER" id="PTHR30069">
    <property type="entry name" value="TONB-DEPENDENT OUTER MEMBRANE RECEPTOR"/>
    <property type="match status" value="1"/>
</dbReference>
<dbReference type="InterPro" id="IPR037066">
    <property type="entry name" value="Plug_dom_sf"/>
</dbReference>
<feature type="domain" description="TonB-dependent receptor plug" evidence="15">
    <location>
        <begin position="58"/>
        <end position="162"/>
    </location>
</feature>
<dbReference type="RefSeq" id="WP_206574182.1">
    <property type="nucleotide sequence ID" value="NZ_JAFKCV010000006.1"/>
</dbReference>
<comment type="subcellular location">
    <subcellularLocation>
        <location evidence="1 11">Cell outer membrane</location>
        <topology evidence="1 11">Multi-pass membrane protein</topology>
    </subcellularLocation>
</comment>
<dbReference type="GO" id="GO:0009279">
    <property type="term" value="C:cell outer membrane"/>
    <property type="evidence" value="ECO:0007669"/>
    <property type="project" value="UniProtKB-SubCell"/>
</dbReference>
<gene>
    <name evidence="16" type="ORF">J0A66_12640</name>
</gene>
<evidence type="ECO:0000256" key="8">
    <source>
        <dbReference type="ARBA" id="ARBA00023136"/>
    </source>
</evidence>
<feature type="domain" description="TonB-dependent receptor-like beta-barrel" evidence="14">
    <location>
        <begin position="275"/>
        <end position="620"/>
    </location>
</feature>
<dbReference type="SUPFAM" id="SSF56935">
    <property type="entry name" value="Porins"/>
    <property type="match status" value="1"/>
</dbReference>
<dbReference type="GO" id="GO:0015344">
    <property type="term" value="F:siderophore uptake transmembrane transporter activity"/>
    <property type="evidence" value="ECO:0007669"/>
    <property type="project" value="TreeGrafter"/>
</dbReference>
<evidence type="ECO:0000256" key="1">
    <source>
        <dbReference type="ARBA" id="ARBA00004571"/>
    </source>
</evidence>
<evidence type="ECO:0000313" key="17">
    <source>
        <dbReference type="Proteomes" id="UP000664654"/>
    </source>
</evidence>
<dbReference type="Pfam" id="PF00593">
    <property type="entry name" value="TonB_dep_Rec_b-barrel"/>
    <property type="match status" value="1"/>
</dbReference>
<keyword evidence="4 11" id="KW-1134">Transmembrane beta strand</keyword>
<comment type="similarity">
    <text evidence="2">Belongs to the TonB-dependent receptor family. Hemoglobin/haptoglobin binding protein subfamily.</text>
</comment>
<evidence type="ECO:0000256" key="6">
    <source>
        <dbReference type="ARBA" id="ARBA00022729"/>
    </source>
</evidence>
<protein>
    <submittedName>
        <fullName evidence="16">TonB-dependent receptor</fullName>
    </submittedName>
</protein>
<evidence type="ECO:0000256" key="12">
    <source>
        <dbReference type="RuleBase" id="RU003357"/>
    </source>
</evidence>
<evidence type="ECO:0000256" key="9">
    <source>
        <dbReference type="ARBA" id="ARBA00023170"/>
    </source>
</evidence>
<dbReference type="Proteomes" id="UP000664654">
    <property type="component" value="Unassembled WGS sequence"/>
</dbReference>
<accession>A0A939IN80</accession>
<evidence type="ECO:0000256" key="11">
    <source>
        <dbReference type="PROSITE-ProRule" id="PRU01360"/>
    </source>
</evidence>
<evidence type="ECO:0000256" key="10">
    <source>
        <dbReference type="ARBA" id="ARBA00023237"/>
    </source>
</evidence>
<dbReference type="InterPro" id="IPR012910">
    <property type="entry name" value="Plug_dom"/>
</dbReference>
<keyword evidence="7 12" id="KW-0798">TonB box</keyword>
<keyword evidence="5 11" id="KW-0812">Transmembrane</keyword>
<evidence type="ECO:0000256" key="13">
    <source>
        <dbReference type="SAM" id="SignalP"/>
    </source>
</evidence>
<dbReference type="InterPro" id="IPR039426">
    <property type="entry name" value="TonB-dep_rcpt-like"/>
</dbReference>
<dbReference type="Gene3D" id="2.40.170.20">
    <property type="entry name" value="TonB-dependent receptor, beta-barrel domain"/>
    <property type="match status" value="1"/>
</dbReference>
<keyword evidence="17" id="KW-1185">Reference proteome</keyword>
<evidence type="ECO:0000256" key="3">
    <source>
        <dbReference type="ARBA" id="ARBA00022448"/>
    </source>
</evidence>
<keyword evidence="3 11" id="KW-0813">Transport</keyword>
<reference evidence="16" key="1">
    <citation type="submission" date="2021-03" db="EMBL/GenBank/DDBJ databases">
        <title>novel species isolated from a fishpond in China.</title>
        <authorList>
            <person name="Lu H."/>
            <person name="Cai Z."/>
        </authorList>
    </citation>
    <scope>NUCLEOTIDE SEQUENCE</scope>
    <source>
        <strain evidence="16">JCM 30855</strain>
    </source>
</reference>
<dbReference type="GO" id="GO:0044718">
    <property type="term" value="P:siderophore transmembrane transport"/>
    <property type="evidence" value="ECO:0007669"/>
    <property type="project" value="TreeGrafter"/>
</dbReference>
<keyword evidence="8 11" id="KW-0472">Membrane</keyword>
<dbReference type="PROSITE" id="PS52016">
    <property type="entry name" value="TONB_DEPENDENT_REC_3"/>
    <property type="match status" value="1"/>
</dbReference>
<name>A0A939IN80_9ALTE</name>
<dbReference type="InterPro" id="IPR000531">
    <property type="entry name" value="Beta-barrel_TonB"/>
</dbReference>
<evidence type="ECO:0000313" key="16">
    <source>
        <dbReference type="EMBL" id="MBN7826078.1"/>
    </source>
</evidence>
<proteinExistence type="inferred from homology"/>
<dbReference type="EMBL" id="JAFKCV010000006">
    <property type="protein sequence ID" value="MBN7826078.1"/>
    <property type="molecule type" value="Genomic_DNA"/>
</dbReference>
<keyword evidence="9 16" id="KW-0675">Receptor</keyword>
<keyword evidence="10 11" id="KW-0998">Cell outer membrane</keyword>
<dbReference type="PANTHER" id="PTHR30069:SF29">
    <property type="entry name" value="HEMOGLOBIN AND HEMOGLOBIN-HAPTOGLOBIN-BINDING PROTEIN 1-RELATED"/>
    <property type="match status" value="1"/>
</dbReference>